<dbReference type="EMBL" id="JBBPEH010000007">
    <property type="protein sequence ID" value="KAK7535778.1"/>
    <property type="molecule type" value="Genomic_DNA"/>
</dbReference>
<evidence type="ECO:0000256" key="6">
    <source>
        <dbReference type="ARBA" id="ARBA00022884"/>
    </source>
</evidence>
<evidence type="ECO:0000256" key="8">
    <source>
        <dbReference type="SAM" id="MobiDB-lite"/>
    </source>
</evidence>
<protein>
    <recommendedName>
        <fullName evidence="1">RNA helicase</fullName>
        <ecNumber evidence="1">3.6.4.13</ecNumber>
    </recommendedName>
</protein>
<comment type="caution">
    <text evidence="10">The sequence shown here is derived from an EMBL/GenBank/DDBJ whole genome shotgun (WGS) entry which is preliminary data.</text>
</comment>
<feature type="compositionally biased region" description="Polar residues" evidence="8">
    <location>
        <begin position="110"/>
        <end position="119"/>
    </location>
</feature>
<evidence type="ECO:0000313" key="11">
    <source>
        <dbReference type="Proteomes" id="UP001360953"/>
    </source>
</evidence>
<dbReference type="RefSeq" id="XP_066654194.1">
    <property type="nucleotide sequence ID" value="XM_066802552.1"/>
</dbReference>
<gene>
    <name evidence="10" type="ORF">J3D65DRAFT_659002</name>
</gene>
<evidence type="ECO:0000256" key="3">
    <source>
        <dbReference type="ARBA" id="ARBA00022801"/>
    </source>
</evidence>
<feature type="domain" description="Helicase ATP-binding" evidence="9">
    <location>
        <begin position="257"/>
        <end position="381"/>
    </location>
</feature>
<evidence type="ECO:0000313" key="10">
    <source>
        <dbReference type="EMBL" id="KAK7535778.1"/>
    </source>
</evidence>
<evidence type="ECO:0000256" key="1">
    <source>
        <dbReference type="ARBA" id="ARBA00012552"/>
    </source>
</evidence>
<dbReference type="SUPFAM" id="SSF52540">
    <property type="entry name" value="P-loop containing nucleoside triphosphate hydrolases"/>
    <property type="match status" value="1"/>
</dbReference>
<dbReference type="Pfam" id="PF00270">
    <property type="entry name" value="DEAD"/>
    <property type="match status" value="1"/>
</dbReference>
<evidence type="ECO:0000256" key="7">
    <source>
        <dbReference type="ARBA" id="ARBA00047984"/>
    </source>
</evidence>
<name>A0ABR1LKP8_9PEZI</name>
<dbReference type="Proteomes" id="UP001360953">
    <property type="component" value="Unassembled WGS sequence"/>
</dbReference>
<proteinExistence type="predicted"/>
<dbReference type="GeneID" id="92035458"/>
<reference evidence="10 11" key="1">
    <citation type="submission" date="2024-04" db="EMBL/GenBank/DDBJ databases">
        <title>Phyllosticta paracitricarpa is synonymous to the EU quarantine fungus P. citricarpa based on phylogenomic analyses.</title>
        <authorList>
            <consortium name="Lawrence Berkeley National Laboratory"/>
            <person name="Van ingen-buijs V.A."/>
            <person name="Van westerhoven A.C."/>
            <person name="Haridas S."/>
            <person name="Skiadas P."/>
            <person name="Martin F."/>
            <person name="Groenewald J.Z."/>
            <person name="Crous P.W."/>
            <person name="Seidl M.F."/>
        </authorList>
    </citation>
    <scope>NUCLEOTIDE SEQUENCE [LARGE SCALE GENOMIC DNA]</scope>
    <source>
        <strain evidence="10 11">CPC 17464</strain>
    </source>
</reference>
<dbReference type="EC" id="3.6.4.13" evidence="1"/>
<accession>A0ABR1LKP8</accession>
<keyword evidence="6" id="KW-0694">RNA-binding</keyword>
<evidence type="ECO:0000256" key="5">
    <source>
        <dbReference type="ARBA" id="ARBA00022840"/>
    </source>
</evidence>
<keyword evidence="2" id="KW-0547">Nucleotide-binding</keyword>
<dbReference type="Gene3D" id="3.40.50.300">
    <property type="entry name" value="P-loop containing nucleotide triphosphate hydrolases"/>
    <property type="match status" value="1"/>
</dbReference>
<feature type="region of interest" description="Disordered" evidence="8">
    <location>
        <begin position="100"/>
        <end position="124"/>
    </location>
</feature>
<evidence type="ECO:0000256" key="4">
    <source>
        <dbReference type="ARBA" id="ARBA00022806"/>
    </source>
</evidence>
<dbReference type="SMART" id="SM00487">
    <property type="entry name" value="DEXDc"/>
    <property type="match status" value="1"/>
</dbReference>
<keyword evidence="5" id="KW-0067">ATP-binding</keyword>
<feature type="region of interest" description="Disordered" evidence="8">
    <location>
        <begin position="46"/>
        <end position="83"/>
    </location>
</feature>
<evidence type="ECO:0000256" key="2">
    <source>
        <dbReference type="ARBA" id="ARBA00022741"/>
    </source>
</evidence>
<sequence>MPPELGGYSISDQSANTYSLCQCLCKIQSGAEIRLLSLTARRWTYHSAPGRNDDCHRKRDLAPEARTPSNTLEPPQLSPTCPPTSALQPPIFIRVHIPPSPPDSAQPSPTTFQPQTFVQSKPPPTTIMSSTNPANSLPEGMAEKLAGSDVEPPKDWSQYGFPQFLKDNLASLGATRPTMAQAELLAMLGQADFDSFVTTQLEGEGGSTLGICLSAILTAYRRIDGRRRCVDQTGKLIQPAGPESKARDRSRPILPASIILCPTTDAAENMHRMLQSLTHPGCLYLGTIIDGKKREDTVLQFEYDCDIIVATPAELISIVEDKDLIIKSPRSFILDEVHWLLGSYFEWPLEKLYHLRVISSTTSLGFVCKFYTEAIHKDVLAFRDRSELPLITTTFAHDPVPNLERQLTGEFEYMEEVPSYHNCGKNWYADYSSANSGWW</sequence>
<evidence type="ECO:0000259" key="9">
    <source>
        <dbReference type="PROSITE" id="PS51192"/>
    </source>
</evidence>
<organism evidence="10 11">
    <name type="scientific">Phyllosticta citribraziliensis</name>
    <dbReference type="NCBI Taxonomy" id="989973"/>
    <lineage>
        <taxon>Eukaryota</taxon>
        <taxon>Fungi</taxon>
        <taxon>Dikarya</taxon>
        <taxon>Ascomycota</taxon>
        <taxon>Pezizomycotina</taxon>
        <taxon>Dothideomycetes</taxon>
        <taxon>Dothideomycetes incertae sedis</taxon>
        <taxon>Botryosphaeriales</taxon>
        <taxon>Phyllostictaceae</taxon>
        <taxon>Phyllosticta</taxon>
    </lineage>
</organism>
<dbReference type="PANTHER" id="PTHR47960">
    <property type="entry name" value="DEAD-BOX ATP-DEPENDENT RNA HELICASE 50"/>
    <property type="match status" value="1"/>
</dbReference>
<feature type="compositionally biased region" description="Basic and acidic residues" evidence="8">
    <location>
        <begin position="51"/>
        <end position="63"/>
    </location>
</feature>
<keyword evidence="4" id="KW-0347">Helicase</keyword>
<keyword evidence="11" id="KW-1185">Reference proteome</keyword>
<dbReference type="InterPro" id="IPR014001">
    <property type="entry name" value="Helicase_ATP-bd"/>
</dbReference>
<comment type="catalytic activity">
    <reaction evidence="7">
        <text>ATP + H2O = ADP + phosphate + H(+)</text>
        <dbReference type="Rhea" id="RHEA:13065"/>
        <dbReference type="ChEBI" id="CHEBI:15377"/>
        <dbReference type="ChEBI" id="CHEBI:15378"/>
        <dbReference type="ChEBI" id="CHEBI:30616"/>
        <dbReference type="ChEBI" id="CHEBI:43474"/>
        <dbReference type="ChEBI" id="CHEBI:456216"/>
        <dbReference type="EC" id="3.6.4.13"/>
    </reaction>
</comment>
<keyword evidence="3" id="KW-0378">Hydrolase</keyword>
<dbReference type="InterPro" id="IPR027417">
    <property type="entry name" value="P-loop_NTPase"/>
</dbReference>
<dbReference type="InterPro" id="IPR011545">
    <property type="entry name" value="DEAD/DEAH_box_helicase_dom"/>
</dbReference>
<dbReference type="PROSITE" id="PS51192">
    <property type="entry name" value="HELICASE_ATP_BIND_1"/>
    <property type="match status" value="1"/>
</dbReference>